<gene>
    <name evidence="2" type="ORF">NCGR_LOCUS16779</name>
</gene>
<dbReference type="AlphaFoldDB" id="A0A811NLJ2"/>
<dbReference type="OrthoDB" id="273345at2759"/>
<accession>A0A811NLJ2</accession>
<evidence type="ECO:0000313" key="2">
    <source>
        <dbReference type="EMBL" id="CAD6224495.1"/>
    </source>
</evidence>
<reference evidence="2" key="1">
    <citation type="submission" date="2020-10" db="EMBL/GenBank/DDBJ databases">
        <authorList>
            <person name="Han B."/>
            <person name="Lu T."/>
            <person name="Zhao Q."/>
            <person name="Huang X."/>
            <person name="Zhao Y."/>
        </authorList>
    </citation>
    <scope>NUCLEOTIDE SEQUENCE</scope>
</reference>
<name>A0A811NLJ2_9POAL</name>
<comment type="caution">
    <text evidence="2">The sequence shown here is derived from an EMBL/GenBank/DDBJ whole genome shotgun (WGS) entry which is preliminary data.</text>
</comment>
<proteinExistence type="predicted"/>
<keyword evidence="3" id="KW-1185">Reference proteome</keyword>
<protein>
    <submittedName>
        <fullName evidence="2">Uncharacterized protein</fullName>
    </submittedName>
</protein>
<organism evidence="2 3">
    <name type="scientific">Miscanthus lutarioriparius</name>
    <dbReference type="NCBI Taxonomy" id="422564"/>
    <lineage>
        <taxon>Eukaryota</taxon>
        <taxon>Viridiplantae</taxon>
        <taxon>Streptophyta</taxon>
        <taxon>Embryophyta</taxon>
        <taxon>Tracheophyta</taxon>
        <taxon>Spermatophyta</taxon>
        <taxon>Magnoliopsida</taxon>
        <taxon>Liliopsida</taxon>
        <taxon>Poales</taxon>
        <taxon>Poaceae</taxon>
        <taxon>PACMAD clade</taxon>
        <taxon>Panicoideae</taxon>
        <taxon>Andropogonodae</taxon>
        <taxon>Andropogoneae</taxon>
        <taxon>Saccharinae</taxon>
        <taxon>Miscanthus</taxon>
    </lineage>
</organism>
<sequence length="333" mass="36252">MAYARRTRALRVVALSRGRRTRSGPEMASRAALCRRRRPPRRGPFACGLAPRPAATVAVLCRRPADSSLGPAAGHARRLAPVAGGLCACSGRGANTVRMPIPLQPYIGAQRQQPGLSLNLDGIVRAPLHQLPSFSILGPSPNELSVPGGIPLPTCRIALLNLLALLKQPWYQQGSIAGLPGHGHQQPSFSIPGPWPNELSTPGGIPLPICRTAFPNLLALLKQPWYQQRSMAGLPGHDVFSYFEHQRCLQRECEVLRKAMMPGAAGLSYSSAFLEERHQVSVQRPQMCLQSECEVQRKVMMPGGAGLSYSSAFLEERHRDSIQRHGRWLQGGV</sequence>
<dbReference type="EMBL" id="CAJGYO010000004">
    <property type="protein sequence ID" value="CAD6224495.1"/>
    <property type="molecule type" value="Genomic_DNA"/>
</dbReference>
<evidence type="ECO:0000256" key="1">
    <source>
        <dbReference type="SAM" id="MobiDB-lite"/>
    </source>
</evidence>
<dbReference type="Proteomes" id="UP000604825">
    <property type="component" value="Unassembled WGS sequence"/>
</dbReference>
<evidence type="ECO:0000313" key="3">
    <source>
        <dbReference type="Proteomes" id="UP000604825"/>
    </source>
</evidence>
<feature type="region of interest" description="Disordered" evidence="1">
    <location>
        <begin position="18"/>
        <end position="37"/>
    </location>
</feature>